<evidence type="ECO:0000313" key="1">
    <source>
        <dbReference type="EMBL" id="OLN31912.1"/>
    </source>
</evidence>
<dbReference type="EMBL" id="MLBF01000013">
    <property type="protein sequence ID" value="OLN31912.1"/>
    <property type="molecule type" value="Genomic_DNA"/>
</dbReference>
<accession>A0A1Q8QX44</accession>
<dbReference type="Proteomes" id="UP000186102">
    <property type="component" value="Unassembled WGS sequence"/>
</dbReference>
<keyword evidence="2" id="KW-1185">Reference proteome</keyword>
<organism evidence="1 2">
    <name type="scientific">Desulfosporosinus metallidurans</name>
    <dbReference type="NCBI Taxonomy" id="1888891"/>
    <lineage>
        <taxon>Bacteria</taxon>
        <taxon>Bacillati</taxon>
        <taxon>Bacillota</taxon>
        <taxon>Clostridia</taxon>
        <taxon>Eubacteriales</taxon>
        <taxon>Desulfitobacteriaceae</taxon>
        <taxon>Desulfosporosinus</taxon>
    </lineage>
</organism>
<dbReference type="AlphaFoldDB" id="A0A1Q8QX44"/>
<sequence>MLPWLGSENGERGDGPFGVDGTFHVHRLHTRVGDGSCAWMQVGDGS</sequence>
<gene>
    <name evidence="1" type="ORF">DSOL_2207</name>
</gene>
<dbReference type="STRING" id="1888891.DSOL_2207"/>
<comment type="caution">
    <text evidence="1">The sequence shown here is derived from an EMBL/GenBank/DDBJ whole genome shotgun (WGS) entry which is preliminary data.</text>
</comment>
<proteinExistence type="predicted"/>
<evidence type="ECO:0000313" key="2">
    <source>
        <dbReference type="Proteomes" id="UP000186102"/>
    </source>
</evidence>
<reference evidence="1 2" key="1">
    <citation type="submission" date="2016-09" db="EMBL/GenBank/DDBJ databases">
        <title>Complete genome of Desulfosporosinus sp. OL.</title>
        <authorList>
            <person name="Mardanov A."/>
            <person name="Beletsky A."/>
            <person name="Panova A."/>
            <person name="Karnachuk O."/>
            <person name="Ravin N."/>
        </authorList>
    </citation>
    <scope>NUCLEOTIDE SEQUENCE [LARGE SCALE GENOMIC DNA]</scope>
    <source>
        <strain evidence="1 2">OL</strain>
    </source>
</reference>
<name>A0A1Q8QX44_9FIRM</name>
<protein>
    <submittedName>
        <fullName evidence="1">Uncharacterized protein</fullName>
    </submittedName>
</protein>